<dbReference type="FunFam" id="3.30.230.130:FF:000007">
    <property type="entry name" value="Cullin-3A like"/>
    <property type="match status" value="1"/>
</dbReference>
<evidence type="ECO:0000256" key="1">
    <source>
        <dbReference type="ARBA" id="ARBA00004906"/>
    </source>
</evidence>
<dbReference type="Pfam" id="PF10557">
    <property type="entry name" value="Cullin_Nedd8"/>
    <property type="match status" value="1"/>
</dbReference>
<proteinExistence type="inferred from homology"/>
<dbReference type="Gene3D" id="1.20.1310.10">
    <property type="entry name" value="Cullin Repeats"/>
    <property type="match status" value="4"/>
</dbReference>
<dbReference type="InParanoid" id="A0A804RCT8"/>
<dbReference type="GO" id="GO:0016567">
    <property type="term" value="P:protein ubiquitination"/>
    <property type="evidence" value="ECO:0000318"/>
    <property type="project" value="GO_Central"/>
</dbReference>
<dbReference type="PANTHER" id="PTHR11932">
    <property type="entry name" value="CULLIN"/>
    <property type="match status" value="1"/>
</dbReference>
<evidence type="ECO:0000256" key="5">
    <source>
        <dbReference type="ARBA" id="ARBA00022843"/>
    </source>
</evidence>
<dbReference type="Gramene" id="Zm00001eb414990_T002">
    <property type="protein sequence ID" value="Zm00001eb414990_P002"/>
    <property type="gene ID" value="Zm00001eb414990"/>
</dbReference>
<dbReference type="InterPro" id="IPR045093">
    <property type="entry name" value="Cullin"/>
</dbReference>
<keyword evidence="5" id="KW-0832">Ubl conjugation</keyword>
<dbReference type="FunFam" id="1.10.10.10:FF:000014">
    <property type="entry name" value="Cullin 1"/>
    <property type="match status" value="1"/>
</dbReference>
<protein>
    <recommendedName>
        <fullName evidence="8">Cullin family profile domain-containing protein</fullName>
    </recommendedName>
</protein>
<dbReference type="InterPro" id="IPR036388">
    <property type="entry name" value="WH-like_DNA-bd_sf"/>
</dbReference>
<evidence type="ECO:0000256" key="3">
    <source>
        <dbReference type="ARBA" id="ARBA00022499"/>
    </source>
</evidence>
<evidence type="ECO:0000313" key="10">
    <source>
        <dbReference type="Proteomes" id="UP000007305"/>
    </source>
</evidence>
<dbReference type="InterPro" id="IPR016159">
    <property type="entry name" value="Cullin_repeat-like_dom_sf"/>
</dbReference>
<reference evidence="10" key="1">
    <citation type="journal article" date="2009" name="Science">
        <title>The B73 maize genome: complexity, diversity, and dynamics.</title>
        <authorList>
            <person name="Schnable P.S."/>
            <person name="Ware D."/>
            <person name="Fulton R.S."/>
            <person name="Stein J.C."/>
            <person name="Wei F."/>
            <person name="Pasternak S."/>
            <person name="Liang C."/>
            <person name="Zhang J."/>
            <person name="Fulton L."/>
            <person name="Graves T.A."/>
            <person name="Minx P."/>
            <person name="Reily A.D."/>
            <person name="Courtney L."/>
            <person name="Kruchowski S.S."/>
            <person name="Tomlinson C."/>
            <person name="Strong C."/>
            <person name="Delehaunty K."/>
            <person name="Fronick C."/>
            <person name="Courtney B."/>
            <person name="Rock S.M."/>
            <person name="Belter E."/>
            <person name="Du F."/>
            <person name="Kim K."/>
            <person name="Abbott R.M."/>
            <person name="Cotton M."/>
            <person name="Levy A."/>
            <person name="Marchetto P."/>
            <person name="Ochoa K."/>
            <person name="Jackson S.M."/>
            <person name="Gillam B."/>
            <person name="Chen W."/>
            <person name="Yan L."/>
            <person name="Higginbotham J."/>
            <person name="Cardenas M."/>
            <person name="Waligorski J."/>
            <person name="Applebaum E."/>
            <person name="Phelps L."/>
            <person name="Falcone J."/>
            <person name="Kanchi K."/>
            <person name="Thane T."/>
            <person name="Scimone A."/>
            <person name="Thane N."/>
            <person name="Henke J."/>
            <person name="Wang T."/>
            <person name="Ruppert J."/>
            <person name="Shah N."/>
            <person name="Rotter K."/>
            <person name="Hodges J."/>
            <person name="Ingenthron E."/>
            <person name="Cordes M."/>
            <person name="Kohlberg S."/>
            <person name="Sgro J."/>
            <person name="Delgado B."/>
            <person name="Mead K."/>
            <person name="Chinwalla A."/>
            <person name="Leonard S."/>
            <person name="Crouse K."/>
            <person name="Collura K."/>
            <person name="Kudrna D."/>
            <person name="Currie J."/>
            <person name="He R."/>
            <person name="Angelova A."/>
            <person name="Rajasekar S."/>
            <person name="Mueller T."/>
            <person name="Lomeli R."/>
            <person name="Scara G."/>
            <person name="Ko A."/>
            <person name="Delaney K."/>
            <person name="Wissotski M."/>
            <person name="Lopez G."/>
            <person name="Campos D."/>
            <person name="Braidotti M."/>
            <person name="Ashley E."/>
            <person name="Golser W."/>
            <person name="Kim H."/>
            <person name="Lee S."/>
            <person name="Lin J."/>
            <person name="Dujmic Z."/>
            <person name="Kim W."/>
            <person name="Talag J."/>
            <person name="Zuccolo A."/>
            <person name="Fan C."/>
            <person name="Sebastian A."/>
            <person name="Kramer M."/>
            <person name="Spiegel L."/>
            <person name="Nascimento L."/>
            <person name="Zutavern T."/>
            <person name="Miller B."/>
            <person name="Ambroise C."/>
            <person name="Muller S."/>
            <person name="Spooner W."/>
            <person name="Narechania A."/>
            <person name="Ren L."/>
            <person name="Wei S."/>
            <person name="Kumari S."/>
            <person name="Faga B."/>
            <person name="Levy M.J."/>
            <person name="McMahan L."/>
            <person name="Van Buren P."/>
            <person name="Vaughn M.W."/>
            <person name="Ying K."/>
            <person name="Yeh C.-T."/>
            <person name="Emrich S.J."/>
            <person name="Jia Y."/>
            <person name="Kalyanaraman A."/>
            <person name="Hsia A.-P."/>
            <person name="Barbazuk W.B."/>
            <person name="Baucom R.S."/>
            <person name="Brutnell T.P."/>
            <person name="Carpita N.C."/>
            <person name="Chaparro C."/>
            <person name="Chia J.-M."/>
            <person name="Deragon J.-M."/>
            <person name="Estill J.C."/>
            <person name="Fu Y."/>
            <person name="Jeddeloh J.A."/>
            <person name="Han Y."/>
            <person name="Lee H."/>
            <person name="Li P."/>
            <person name="Lisch D.R."/>
            <person name="Liu S."/>
            <person name="Liu Z."/>
            <person name="Nagel D.H."/>
            <person name="McCann M.C."/>
            <person name="SanMiguel P."/>
            <person name="Myers A.M."/>
            <person name="Nettleton D."/>
            <person name="Nguyen J."/>
            <person name="Penning B.W."/>
            <person name="Ponnala L."/>
            <person name="Schneider K.L."/>
            <person name="Schwartz D.C."/>
            <person name="Sharma A."/>
            <person name="Soderlund C."/>
            <person name="Springer N.M."/>
            <person name="Sun Q."/>
            <person name="Wang H."/>
            <person name="Waterman M."/>
            <person name="Westerman R."/>
            <person name="Wolfgruber T.K."/>
            <person name="Yang L."/>
            <person name="Yu Y."/>
            <person name="Zhang L."/>
            <person name="Zhou S."/>
            <person name="Zhu Q."/>
            <person name="Bennetzen J.L."/>
            <person name="Dawe R.K."/>
            <person name="Jiang J."/>
            <person name="Jiang N."/>
            <person name="Presting G.G."/>
            <person name="Wessler S.R."/>
            <person name="Aluru S."/>
            <person name="Martienssen R.A."/>
            <person name="Clifton S.W."/>
            <person name="McCombie W.R."/>
            <person name="Wing R.A."/>
            <person name="Wilson R.K."/>
        </authorList>
    </citation>
    <scope>NUCLEOTIDE SEQUENCE [LARGE SCALE GENOMIC DNA]</scope>
    <source>
        <strain evidence="10">cv. B73</strain>
    </source>
</reference>
<name>A0A804RCT8_MAIZE</name>
<dbReference type="FunFam" id="1.20.1310.10:FF:000004">
    <property type="entry name" value="Cullin 4B"/>
    <property type="match status" value="1"/>
</dbReference>
<dbReference type="SMART" id="SM00182">
    <property type="entry name" value="CULLIN"/>
    <property type="match status" value="1"/>
</dbReference>
<dbReference type="SUPFAM" id="SSF46785">
    <property type="entry name" value="Winged helix' DNA-binding domain"/>
    <property type="match status" value="1"/>
</dbReference>
<dbReference type="Pfam" id="PF00888">
    <property type="entry name" value="Cullin"/>
    <property type="match status" value="1"/>
</dbReference>
<dbReference type="FunFam" id="1.20.1310.10:FF:000002">
    <property type="entry name" value="cullin-3 isoform X1"/>
    <property type="match status" value="1"/>
</dbReference>
<dbReference type="Proteomes" id="UP000007305">
    <property type="component" value="Chromosome 10"/>
</dbReference>
<evidence type="ECO:0000256" key="4">
    <source>
        <dbReference type="ARBA" id="ARBA00022786"/>
    </source>
</evidence>
<dbReference type="GO" id="GO:0006511">
    <property type="term" value="P:ubiquitin-dependent protein catabolic process"/>
    <property type="evidence" value="ECO:0007669"/>
    <property type="project" value="InterPro"/>
</dbReference>
<gene>
    <name evidence="9" type="primary">LOC103641219</name>
</gene>
<comment type="similarity">
    <text evidence="2 6 7">Belongs to the cullin family.</text>
</comment>
<dbReference type="Gene3D" id="1.10.10.10">
    <property type="entry name" value="Winged helix-like DNA-binding domain superfamily/Winged helix DNA-binding domain"/>
    <property type="match status" value="1"/>
</dbReference>
<dbReference type="FunFam" id="1.20.1310.10:FF:000006">
    <property type="entry name" value="Cullin 3"/>
    <property type="match status" value="1"/>
</dbReference>
<evidence type="ECO:0000313" key="9">
    <source>
        <dbReference type="EnsemblPlants" id="Zm00001eb414990_P002"/>
    </source>
</evidence>
<evidence type="ECO:0000259" key="8">
    <source>
        <dbReference type="PROSITE" id="PS50069"/>
    </source>
</evidence>
<sequence length="772" mass="89424">MMNGGGGQKRRNSKIIPYEYRVESDPKFFDKSWRKLHDAIREIYNHNSMSLSFEELYRTAYNLVLNKFAPELYEKFTENMKAHLEEMRTCIEAAQGGLFLEEMQRKWNDYNKALKMIRDILMYMDRTYIPTNKKAPVFDHGIELWRDTIVRSPTIQGRLSDMLVELIHIERTGDVINRGLMRTTTKMLMDLGLSVYQDDFERPFLEVSASFYSGESQQLIECCACGEYLKQAERRLSEESERVSQYLDVKTNEKITAVVVKEMLANHMQRLILMENSGLVNMLVEDRYEDLTRMYALFNHVPDGLTAIRSVMTSHIKDTGKSLVTDPERLKDPVDFVQRLLNMKDKYDNIINVSFSNDKSFLNALNFSFEHVINLNNRSPEFISLFVDDKLRKVVKEANEEDLETVLDKVMTLFRYLQEKDLFEKYYKQHLAKRLLCGKAAPEDSERSMLVKLKTECGYQFTSKLEGMITDLNTSQDTTQGFYASTSSRLLADAPTISVQILTTGSWPTQTCNTCNLPPEIVSVSEKFRAYYLGTHNGRRLTWQTNMGNADIKATFGNGNKHELNVSTYQMCVLMLFNSSNVLTYREIEQSTAIPTADLKRCLLSLALVKGRQVLRKEPMSKDIADDDSFCVNDKFTSKLFKVKINPVVTQKETDPEKLETRQRVEEDRKPQIEAAIVRIMKSRRVLDHNSIMTEVTKQLQPRFMPNPVVIKKRIESLIEREFLERDKVRWTWARNGLAPSPTLATRASFAGHISKFFSLSLPFICEYRSVL</sequence>
<dbReference type="Pfam" id="PF26557">
    <property type="entry name" value="Cullin_AB"/>
    <property type="match status" value="1"/>
</dbReference>
<dbReference type="InterPro" id="IPR036390">
    <property type="entry name" value="WH_DNA-bd_sf"/>
</dbReference>
<dbReference type="FunFam" id="1.20.1310.10:FF:000001">
    <property type="entry name" value="Cullin 3"/>
    <property type="match status" value="1"/>
</dbReference>
<dbReference type="GO" id="GO:0031461">
    <property type="term" value="C:cullin-RING ubiquitin ligase complex"/>
    <property type="evidence" value="ECO:0000318"/>
    <property type="project" value="GO_Central"/>
</dbReference>
<dbReference type="PROSITE" id="PS50069">
    <property type="entry name" value="CULLIN_2"/>
    <property type="match status" value="1"/>
</dbReference>
<keyword evidence="10" id="KW-1185">Reference proteome</keyword>
<evidence type="ECO:0000256" key="7">
    <source>
        <dbReference type="RuleBase" id="RU003829"/>
    </source>
</evidence>
<comment type="pathway">
    <text evidence="1">Protein modification; protein ubiquitination.</text>
</comment>
<dbReference type="InterPro" id="IPR036317">
    <property type="entry name" value="Cullin_homology_sf"/>
</dbReference>
<feature type="domain" description="Cullin family profile" evidence="8">
    <location>
        <begin position="378"/>
        <end position="607"/>
    </location>
</feature>
<dbReference type="FunCoup" id="A0A804RCT8">
    <property type="interactions" value="3260"/>
</dbReference>
<dbReference type="InterPro" id="IPR001373">
    <property type="entry name" value="Cullin_N"/>
</dbReference>
<dbReference type="InterPro" id="IPR016158">
    <property type="entry name" value="Cullin_homology"/>
</dbReference>
<evidence type="ECO:0000256" key="2">
    <source>
        <dbReference type="ARBA" id="ARBA00006019"/>
    </source>
</evidence>
<dbReference type="SUPFAM" id="SSF75632">
    <property type="entry name" value="Cullin homology domain"/>
    <property type="match status" value="1"/>
</dbReference>
<dbReference type="GO" id="GO:0031625">
    <property type="term" value="F:ubiquitin protein ligase binding"/>
    <property type="evidence" value="ECO:0000318"/>
    <property type="project" value="GO_Central"/>
</dbReference>
<dbReference type="OrthoDB" id="27073at2759"/>
<keyword evidence="4" id="KW-0833">Ubl conjugation pathway</keyword>
<dbReference type="InterPro" id="IPR019559">
    <property type="entry name" value="Cullin_neddylation_domain"/>
</dbReference>
<reference evidence="9" key="2">
    <citation type="submission" date="2019-07" db="EMBL/GenBank/DDBJ databases">
        <authorList>
            <person name="Seetharam A."/>
            <person name="Woodhouse M."/>
            <person name="Cannon E."/>
        </authorList>
    </citation>
    <scope>NUCLEOTIDE SEQUENCE [LARGE SCALE GENOMIC DNA]</scope>
    <source>
        <strain evidence="9">cv. B73</strain>
    </source>
</reference>
<dbReference type="AlphaFoldDB" id="A0A804RCT8"/>
<accession>A0A804RCT8</accession>
<dbReference type="SMART" id="SM00884">
    <property type="entry name" value="Cullin_Nedd8"/>
    <property type="match status" value="1"/>
</dbReference>
<organism evidence="9 10">
    <name type="scientific">Zea mays</name>
    <name type="common">Maize</name>
    <dbReference type="NCBI Taxonomy" id="4577"/>
    <lineage>
        <taxon>Eukaryota</taxon>
        <taxon>Viridiplantae</taxon>
        <taxon>Streptophyta</taxon>
        <taxon>Embryophyta</taxon>
        <taxon>Tracheophyta</taxon>
        <taxon>Spermatophyta</taxon>
        <taxon>Magnoliopsida</taxon>
        <taxon>Liliopsida</taxon>
        <taxon>Poales</taxon>
        <taxon>Poaceae</taxon>
        <taxon>PACMAD clade</taxon>
        <taxon>Panicoideae</taxon>
        <taxon>Andropogonodae</taxon>
        <taxon>Andropogoneae</taxon>
        <taxon>Tripsacinae</taxon>
        <taxon>Zea</taxon>
    </lineage>
</organism>
<dbReference type="InterPro" id="IPR059120">
    <property type="entry name" value="Cullin-like_AB"/>
</dbReference>
<dbReference type="EnsemblPlants" id="Zm00001eb414990_T002">
    <property type="protein sequence ID" value="Zm00001eb414990_P002"/>
    <property type="gene ID" value="Zm00001eb414990"/>
</dbReference>
<reference evidence="9" key="3">
    <citation type="submission" date="2021-05" db="UniProtKB">
        <authorList>
            <consortium name="EnsemblPlants"/>
        </authorList>
    </citation>
    <scope>IDENTIFICATION</scope>
    <source>
        <strain evidence="9">cv. B73</strain>
    </source>
</reference>
<evidence type="ECO:0000256" key="6">
    <source>
        <dbReference type="PROSITE-ProRule" id="PRU00330"/>
    </source>
</evidence>
<keyword evidence="3" id="KW-1017">Isopeptide bond</keyword>
<dbReference type="SUPFAM" id="SSF74788">
    <property type="entry name" value="Cullin repeat-like"/>
    <property type="match status" value="1"/>
</dbReference>
<dbReference type="Gene3D" id="3.30.230.130">
    <property type="entry name" value="Cullin, Chain C, Domain 2"/>
    <property type="match status" value="1"/>
</dbReference>